<feature type="compositionally biased region" description="Low complexity" evidence="1">
    <location>
        <begin position="97"/>
        <end position="112"/>
    </location>
</feature>
<evidence type="ECO:0000313" key="3">
    <source>
        <dbReference type="WBParaSite" id="nRc.2.0.1.t30416-RA"/>
    </source>
</evidence>
<organism evidence="2 3">
    <name type="scientific">Romanomermis culicivorax</name>
    <name type="common">Nematode worm</name>
    <dbReference type="NCBI Taxonomy" id="13658"/>
    <lineage>
        <taxon>Eukaryota</taxon>
        <taxon>Metazoa</taxon>
        <taxon>Ecdysozoa</taxon>
        <taxon>Nematoda</taxon>
        <taxon>Enoplea</taxon>
        <taxon>Dorylaimia</taxon>
        <taxon>Mermithida</taxon>
        <taxon>Mermithoidea</taxon>
        <taxon>Mermithidae</taxon>
        <taxon>Romanomermis</taxon>
    </lineage>
</organism>
<accession>A0A915JVS7</accession>
<protein>
    <submittedName>
        <fullName evidence="3">Activin types I and II receptor domain-containing protein</fullName>
    </submittedName>
</protein>
<dbReference type="AlphaFoldDB" id="A0A915JVS7"/>
<name>A0A915JVS7_ROMCU</name>
<dbReference type="WBParaSite" id="nRc.2.0.1.t30416-RA">
    <property type="protein sequence ID" value="nRc.2.0.1.t30416-RA"/>
    <property type="gene ID" value="nRc.2.0.1.g30416"/>
</dbReference>
<evidence type="ECO:0000313" key="2">
    <source>
        <dbReference type="Proteomes" id="UP000887565"/>
    </source>
</evidence>
<evidence type="ECO:0000256" key="1">
    <source>
        <dbReference type="SAM" id="MobiDB-lite"/>
    </source>
</evidence>
<feature type="region of interest" description="Disordered" evidence="1">
    <location>
        <begin position="90"/>
        <end position="112"/>
    </location>
</feature>
<dbReference type="Proteomes" id="UP000887565">
    <property type="component" value="Unplaced"/>
</dbReference>
<proteinExistence type="predicted"/>
<reference evidence="3" key="1">
    <citation type="submission" date="2022-11" db="UniProtKB">
        <authorList>
            <consortium name="WormBaseParasite"/>
        </authorList>
    </citation>
    <scope>IDENTIFICATION</scope>
</reference>
<keyword evidence="2" id="KW-1185">Reference proteome</keyword>
<sequence>IQECVCDGSLCNHKSLADYSLTVVRPPPSTGALASPQAFGSTSDSSLLRCYSCVQTSNEHLVHSSACRSEMCLGQFCLLILESSSQQQGFPGGGLADSGARSSSTGSSSSDVSSASMTAAVNAFYRRTAGCLNSSRPDFVLKGCTQKWTMKKWEKIECVCDRDLCNVDAMTARSSLNWRIMATEWTIAKILTICALIRFTNLSCFLL</sequence>